<dbReference type="AlphaFoldDB" id="A0A5N6UGR3"/>
<sequence length="150" mass="17325">MEASSLIRPLIIRETIILIVIYVLRMDDTDFPAVFVLTNQLRHSLYSVLGCKTYCILHEIGSNREHPMLCRHIVGLLLLVLPHHFRSSAYAFSVSYFWLRALPRRRLMSSPLLVAPPGVPREGKATNLVVVYPVPQLKDRNNSYLVELWW</sequence>
<dbReference type="OrthoDB" id="10531359at2759"/>
<reference evidence="1 2" key="1">
    <citation type="submission" date="2019-04" db="EMBL/GenBank/DDBJ databases">
        <title>Friends and foes A comparative genomics study of 23 Aspergillus species from section Flavi.</title>
        <authorList>
            <consortium name="DOE Joint Genome Institute"/>
            <person name="Kjaerbolling I."/>
            <person name="Vesth T."/>
            <person name="Frisvad J.C."/>
            <person name="Nybo J.L."/>
            <person name="Theobald S."/>
            <person name="Kildgaard S."/>
            <person name="Isbrandt T."/>
            <person name="Kuo A."/>
            <person name="Sato A."/>
            <person name="Lyhne E.K."/>
            <person name="Kogle M.E."/>
            <person name="Wiebenga A."/>
            <person name="Kun R.S."/>
            <person name="Lubbers R.J."/>
            <person name="Makela M.R."/>
            <person name="Barry K."/>
            <person name="Chovatia M."/>
            <person name="Clum A."/>
            <person name="Daum C."/>
            <person name="Haridas S."/>
            <person name="He G."/>
            <person name="LaButti K."/>
            <person name="Lipzen A."/>
            <person name="Mondo S."/>
            <person name="Riley R."/>
            <person name="Salamov A."/>
            <person name="Simmons B.A."/>
            <person name="Magnuson J.K."/>
            <person name="Henrissat B."/>
            <person name="Mortensen U.H."/>
            <person name="Larsen T.O."/>
            <person name="Devries R.P."/>
            <person name="Grigoriev I.V."/>
            <person name="Machida M."/>
            <person name="Baker S.E."/>
            <person name="Andersen M.R."/>
        </authorList>
    </citation>
    <scope>NUCLEOTIDE SEQUENCE [LARGE SCALE GENOMIC DNA]</scope>
    <source>
        <strain evidence="1 2">CBS 117626</strain>
    </source>
</reference>
<protein>
    <submittedName>
        <fullName evidence="1">Uncharacterized protein</fullName>
    </submittedName>
</protein>
<organism evidence="1 2">
    <name type="scientific">Aspergillus tamarii</name>
    <dbReference type="NCBI Taxonomy" id="41984"/>
    <lineage>
        <taxon>Eukaryota</taxon>
        <taxon>Fungi</taxon>
        <taxon>Dikarya</taxon>
        <taxon>Ascomycota</taxon>
        <taxon>Pezizomycotina</taxon>
        <taxon>Eurotiomycetes</taxon>
        <taxon>Eurotiomycetidae</taxon>
        <taxon>Eurotiales</taxon>
        <taxon>Aspergillaceae</taxon>
        <taxon>Aspergillus</taxon>
        <taxon>Aspergillus subgen. Circumdati</taxon>
    </lineage>
</organism>
<accession>A0A5N6UGR3</accession>
<dbReference type="EMBL" id="ML738712">
    <property type="protein sequence ID" value="KAE8157805.1"/>
    <property type="molecule type" value="Genomic_DNA"/>
</dbReference>
<keyword evidence="2" id="KW-1185">Reference proteome</keyword>
<dbReference type="Proteomes" id="UP000326950">
    <property type="component" value="Unassembled WGS sequence"/>
</dbReference>
<proteinExistence type="predicted"/>
<evidence type="ECO:0000313" key="1">
    <source>
        <dbReference type="EMBL" id="KAE8157805.1"/>
    </source>
</evidence>
<evidence type="ECO:0000313" key="2">
    <source>
        <dbReference type="Proteomes" id="UP000326950"/>
    </source>
</evidence>
<name>A0A5N6UGR3_ASPTM</name>
<gene>
    <name evidence="1" type="ORF">BDV40DRAFT_277290</name>
</gene>